<proteinExistence type="predicted"/>
<keyword evidence="2" id="KW-0732">Signal</keyword>
<keyword evidence="4" id="KW-1185">Reference proteome</keyword>
<evidence type="ECO:0000313" key="4">
    <source>
        <dbReference type="Proteomes" id="UP000318081"/>
    </source>
</evidence>
<evidence type="ECO:0000313" key="3">
    <source>
        <dbReference type="EMBL" id="QDV86848.1"/>
    </source>
</evidence>
<dbReference type="Proteomes" id="UP000318081">
    <property type="component" value="Chromosome"/>
</dbReference>
<dbReference type="RefSeq" id="WP_145218278.1">
    <property type="nucleotide sequence ID" value="NZ_CP036432.1"/>
</dbReference>
<sequence>MMRPILTLFVLLTSLTLAQSQDADPFGSDQDDANTESEWTPTHPDGDTPHERMLSLAHTDSLPRFDRVELYAVSLPKRDPFSDEAPKRKPTGDTFPVHPYGVHADIHAHVSITGRDCDKLRMAWQSMTFDRLGGAFCHLPVYGFRLYRGDDLLFETTVCWECQNFYVPRYDSEKKQHAHGWYGFVSDDHAKSLLKLFRLHLPHPKL</sequence>
<accession>A0ABX5XXU9</accession>
<dbReference type="EMBL" id="CP036432">
    <property type="protein sequence ID" value="QDV86848.1"/>
    <property type="molecule type" value="Genomic_DNA"/>
</dbReference>
<feature type="region of interest" description="Disordered" evidence="1">
    <location>
        <begin position="23"/>
        <end position="52"/>
    </location>
</feature>
<feature type="chain" id="PRO_5046365617" evidence="2">
    <location>
        <begin position="24"/>
        <end position="206"/>
    </location>
</feature>
<reference evidence="3 4" key="1">
    <citation type="submission" date="2019-02" db="EMBL/GenBank/DDBJ databases">
        <title>Deep-cultivation of Planctomycetes and their phenomic and genomic characterization uncovers novel biology.</title>
        <authorList>
            <person name="Wiegand S."/>
            <person name="Jogler M."/>
            <person name="Boedeker C."/>
            <person name="Pinto D."/>
            <person name="Vollmers J."/>
            <person name="Rivas-Marin E."/>
            <person name="Kohn T."/>
            <person name="Peeters S.H."/>
            <person name="Heuer A."/>
            <person name="Rast P."/>
            <person name="Oberbeckmann S."/>
            <person name="Bunk B."/>
            <person name="Jeske O."/>
            <person name="Meyerdierks A."/>
            <person name="Storesund J.E."/>
            <person name="Kallscheuer N."/>
            <person name="Luecker S."/>
            <person name="Lage O.M."/>
            <person name="Pohl T."/>
            <person name="Merkel B.J."/>
            <person name="Hornburger P."/>
            <person name="Mueller R.-W."/>
            <person name="Bruemmer F."/>
            <person name="Labrenz M."/>
            <person name="Spormann A.M."/>
            <person name="Op den Camp H."/>
            <person name="Overmann J."/>
            <person name="Amann R."/>
            <person name="Jetten M.S.M."/>
            <person name="Mascher T."/>
            <person name="Medema M.H."/>
            <person name="Devos D.P."/>
            <person name="Kaster A.-K."/>
            <person name="Ovreas L."/>
            <person name="Rohde M."/>
            <person name="Galperin M.Y."/>
            <person name="Jogler C."/>
        </authorList>
    </citation>
    <scope>NUCLEOTIDE SEQUENCE [LARGE SCALE GENOMIC DNA]</scope>
    <source>
        <strain evidence="3 4">TBK1r</strain>
    </source>
</reference>
<protein>
    <submittedName>
        <fullName evidence="3">Uncharacterized protein</fullName>
    </submittedName>
</protein>
<organism evidence="3 4">
    <name type="scientific">Stieleria magnilauensis</name>
    <dbReference type="NCBI Taxonomy" id="2527963"/>
    <lineage>
        <taxon>Bacteria</taxon>
        <taxon>Pseudomonadati</taxon>
        <taxon>Planctomycetota</taxon>
        <taxon>Planctomycetia</taxon>
        <taxon>Pirellulales</taxon>
        <taxon>Pirellulaceae</taxon>
        <taxon>Stieleria</taxon>
    </lineage>
</organism>
<feature type="signal peptide" evidence="2">
    <location>
        <begin position="1"/>
        <end position="23"/>
    </location>
</feature>
<name>A0ABX5XXU9_9BACT</name>
<evidence type="ECO:0000256" key="2">
    <source>
        <dbReference type="SAM" id="SignalP"/>
    </source>
</evidence>
<gene>
    <name evidence="3" type="ORF">TBK1r_58730</name>
</gene>
<evidence type="ECO:0000256" key="1">
    <source>
        <dbReference type="SAM" id="MobiDB-lite"/>
    </source>
</evidence>